<dbReference type="InParanoid" id="A0A401GP71"/>
<dbReference type="RefSeq" id="XP_027614930.1">
    <property type="nucleotide sequence ID" value="XM_027759129.1"/>
</dbReference>
<proteinExistence type="predicted"/>
<organism evidence="2 3">
    <name type="scientific">Sparassis crispa</name>
    <dbReference type="NCBI Taxonomy" id="139825"/>
    <lineage>
        <taxon>Eukaryota</taxon>
        <taxon>Fungi</taxon>
        <taxon>Dikarya</taxon>
        <taxon>Basidiomycota</taxon>
        <taxon>Agaricomycotina</taxon>
        <taxon>Agaricomycetes</taxon>
        <taxon>Polyporales</taxon>
        <taxon>Sparassidaceae</taxon>
        <taxon>Sparassis</taxon>
    </lineage>
</organism>
<evidence type="ECO:0000256" key="1">
    <source>
        <dbReference type="SAM" id="MobiDB-lite"/>
    </source>
</evidence>
<dbReference type="Proteomes" id="UP000287166">
    <property type="component" value="Unassembled WGS sequence"/>
</dbReference>
<feature type="region of interest" description="Disordered" evidence="1">
    <location>
        <begin position="1"/>
        <end position="91"/>
    </location>
</feature>
<comment type="caution">
    <text evidence="2">The sequence shown here is derived from an EMBL/GenBank/DDBJ whole genome shotgun (WGS) entry which is preliminary data.</text>
</comment>
<dbReference type="AlphaFoldDB" id="A0A401GP71"/>
<gene>
    <name evidence="2" type="ORF">SCP_0510770</name>
</gene>
<reference evidence="2 3" key="1">
    <citation type="journal article" date="2018" name="Sci. Rep.">
        <title>Genome sequence of the cauliflower mushroom Sparassis crispa (Hanabiratake) and its association with beneficial usage.</title>
        <authorList>
            <person name="Kiyama R."/>
            <person name="Furutani Y."/>
            <person name="Kawaguchi K."/>
            <person name="Nakanishi T."/>
        </authorList>
    </citation>
    <scope>NUCLEOTIDE SEQUENCE [LARGE SCALE GENOMIC DNA]</scope>
</reference>
<evidence type="ECO:0000313" key="3">
    <source>
        <dbReference type="Proteomes" id="UP000287166"/>
    </source>
</evidence>
<keyword evidence="3" id="KW-1185">Reference proteome</keyword>
<name>A0A401GP71_9APHY</name>
<protein>
    <submittedName>
        <fullName evidence="2">Uncharacterized protein</fullName>
    </submittedName>
</protein>
<sequence>MTTPEPDKMQAVKLDDGPNKPADQSGQGPKDDGLSSPKPQLLEVSPAPSPKPSPSVKTVPLPSDDADEHASFGFRPRGKVTHGTAGKPVKK</sequence>
<feature type="compositionally biased region" description="Low complexity" evidence="1">
    <location>
        <begin position="54"/>
        <end position="63"/>
    </location>
</feature>
<accession>A0A401GP71</accession>
<feature type="compositionally biased region" description="Basic and acidic residues" evidence="1">
    <location>
        <begin position="1"/>
        <end position="18"/>
    </location>
</feature>
<dbReference type="GeneID" id="38780934"/>
<dbReference type="EMBL" id="BFAD01000005">
    <property type="protein sequence ID" value="GBE84017.1"/>
    <property type="molecule type" value="Genomic_DNA"/>
</dbReference>
<evidence type="ECO:0000313" key="2">
    <source>
        <dbReference type="EMBL" id="GBE84017.1"/>
    </source>
</evidence>